<dbReference type="SUPFAM" id="SSF53850">
    <property type="entry name" value="Periplasmic binding protein-like II"/>
    <property type="match status" value="1"/>
</dbReference>
<dbReference type="GO" id="GO:0042597">
    <property type="term" value="C:periplasmic space"/>
    <property type="evidence" value="ECO:0007669"/>
    <property type="project" value="UniProtKB-SubCell"/>
</dbReference>
<evidence type="ECO:0000313" key="7">
    <source>
        <dbReference type="Proteomes" id="UP000675163"/>
    </source>
</evidence>
<dbReference type="AlphaFoldDB" id="A0A940T401"/>
<dbReference type="Gene3D" id="3.40.190.10">
    <property type="entry name" value="Periplasmic binding protein-like II"/>
    <property type="match status" value="2"/>
</dbReference>
<dbReference type="Proteomes" id="UP000675163">
    <property type="component" value="Unassembled WGS sequence"/>
</dbReference>
<keyword evidence="7" id="KW-1185">Reference proteome</keyword>
<reference evidence="6" key="1">
    <citation type="submission" date="2021-02" db="EMBL/GenBank/DDBJ databases">
        <title>Sequencing the genomes of 1000 actinobacteria strains.</title>
        <authorList>
            <person name="Klenk H.-P."/>
        </authorList>
    </citation>
    <scope>NUCLEOTIDE SEQUENCE</scope>
    <source>
        <strain evidence="6">DSM 22850</strain>
    </source>
</reference>
<gene>
    <name evidence="6" type="ORF">JOF28_001575</name>
</gene>
<sequence>MNKKKLLGTVGVAAITAIAFTACSSGGGTDASGGSGDELTPITVLYAPVHYETAMIAQTEGYFEDAGLDVTLKAGADPAAIVSQVLSGEVEIGATSWGGLSASVAEGMPVVGIAGNGVVSTEIDTSGVLVAADSPIETVADLRGKTVGVVGIGNGTEIPLLLQAIDEGIADPVNEITQVAIPYSGMQAAIESGTVDSVFPADPFYFQMLDAGAKQVAAPVREYQGNSPITVWASATKWVEENPDTAEAFQSAMQQAFDYYEKEENKDAVLQFRADELQVPIDKVSQVLSPMSLAINVPELQAQLDAMHDFGYMRELKAQDMFWSGTPLNE</sequence>
<evidence type="ECO:0000256" key="1">
    <source>
        <dbReference type="ARBA" id="ARBA00004418"/>
    </source>
</evidence>
<dbReference type="PROSITE" id="PS51257">
    <property type="entry name" value="PROKAR_LIPOPROTEIN"/>
    <property type="match status" value="1"/>
</dbReference>
<evidence type="ECO:0000256" key="2">
    <source>
        <dbReference type="ARBA" id="ARBA00010742"/>
    </source>
</evidence>
<feature type="signal peptide" evidence="4">
    <location>
        <begin position="1"/>
        <end position="21"/>
    </location>
</feature>
<proteinExistence type="inferred from homology"/>
<dbReference type="Pfam" id="PF09084">
    <property type="entry name" value="NMT1"/>
    <property type="match status" value="1"/>
</dbReference>
<comment type="caution">
    <text evidence="6">The sequence shown here is derived from an EMBL/GenBank/DDBJ whole genome shotgun (WGS) entry which is preliminary data.</text>
</comment>
<accession>A0A940T401</accession>
<evidence type="ECO:0000313" key="6">
    <source>
        <dbReference type="EMBL" id="MBP1326343.1"/>
    </source>
</evidence>
<feature type="chain" id="PRO_5039578459" evidence="4">
    <location>
        <begin position="22"/>
        <end position="330"/>
    </location>
</feature>
<comment type="similarity">
    <text evidence="2">Belongs to the bacterial solute-binding protein SsuA/TauA family.</text>
</comment>
<feature type="domain" description="SsuA/THI5-like" evidence="5">
    <location>
        <begin position="55"/>
        <end position="260"/>
    </location>
</feature>
<dbReference type="EMBL" id="JAFIDA010000001">
    <property type="protein sequence ID" value="MBP1326343.1"/>
    <property type="molecule type" value="Genomic_DNA"/>
</dbReference>
<organism evidence="6 7">
    <name type="scientific">Leucobacter exalbidus</name>
    <dbReference type="NCBI Taxonomy" id="662960"/>
    <lineage>
        <taxon>Bacteria</taxon>
        <taxon>Bacillati</taxon>
        <taxon>Actinomycetota</taxon>
        <taxon>Actinomycetes</taxon>
        <taxon>Micrococcales</taxon>
        <taxon>Microbacteriaceae</taxon>
        <taxon>Leucobacter</taxon>
    </lineage>
</organism>
<comment type="subcellular location">
    <subcellularLocation>
        <location evidence="1">Periplasm</location>
    </subcellularLocation>
</comment>
<evidence type="ECO:0000259" key="5">
    <source>
        <dbReference type="Pfam" id="PF09084"/>
    </source>
</evidence>
<dbReference type="GO" id="GO:0042918">
    <property type="term" value="P:alkanesulfonate transmembrane transport"/>
    <property type="evidence" value="ECO:0007669"/>
    <property type="project" value="TreeGrafter"/>
</dbReference>
<evidence type="ECO:0000256" key="3">
    <source>
        <dbReference type="ARBA" id="ARBA00022729"/>
    </source>
</evidence>
<dbReference type="InterPro" id="IPR015168">
    <property type="entry name" value="SsuA/THI5"/>
</dbReference>
<dbReference type="RefSeq" id="WP_209705271.1">
    <property type="nucleotide sequence ID" value="NZ_JAFIDA010000001.1"/>
</dbReference>
<keyword evidence="3 4" id="KW-0732">Signal</keyword>
<evidence type="ECO:0000256" key="4">
    <source>
        <dbReference type="SAM" id="SignalP"/>
    </source>
</evidence>
<dbReference type="PANTHER" id="PTHR30024">
    <property type="entry name" value="ALIPHATIC SULFONATES-BINDING PROTEIN-RELATED"/>
    <property type="match status" value="1"/>
</dbReference>
<dbReference type="PANTHER" id="PTHR30024:SF47">
    <property type="entry name" value="TAURINE-BINDING PERIPLASMIC PROTEIN"/>
    <property type="match status" value="1"/>
</dbReference>
<protein>
    <submittedName>
        <fullName evidence="6">ABC-type nitrate/sulfonate/bicarbonate transport system substrate-binding protein</fullName>
    </submittedName>
</protein>
<name>A0A940T401_9MICO</name>